<evidence type="ECO:0000256" key="1">
    <source>
        <dbReference type="ARBA" id="ARBA00023015"/>
    </source>
</evidence>
<dbReference type="RefSeq" id="WP_091122772.1">
    <property type="nucleotide sequence ID" value="NZ_FOLB01000005.1"/>
</dbReference>
<evidence type="ECO:0000256" key="2">
    <source>
        <dbReference type="ARBA" id="ARBA00023125"/>
    </source>
</evidence>
<dbReference type="Gene3D" id="1.10.10.10">
    <property type="entry name" value="Winged helix-like DNA-binding domain superfamily/Winged helix DNA-binding domain"/>
    <property type="match status" value="1"/>
</dbReference>
<accession>A0A1I1IMM6</accession>
<dbReference type="InterPro" id="IPR001034">
    <property type="entry name" value="DeoR_HTH"/>
</dbReference>
<dbReference type="PANTHER" id="PTHR30363">
    <property type="entry name" value="HTH-TYPE TRANSCRIPTIONAL REGULATOR SRLR-RELATED"/>
    <property type="match status" value="1"/>
</dbReference>
<evidence type="ECO:0000256" key="3">
    <source>
        <dbReference type="ARBA" id="ARBA00023163"/>
    </source>
</evidence>
<dbReference type="PROSITE" id="PS00894">
    <property type="entry name" value="HTH_DEOR_1"/>
    <property type="match status" value="1"/>
</dbReference>
<gene>
    <name evidence="5" type="ORF">SAMN04487968_105255</name>
</gene>
<dbReference type="InterPro" id="IPR014036">
    <property type="entry name" value="DeoR-like_C"/>
</dbReference>
<dbReference type="SUPFAM" id="SSF100950">
    <property type="entry name" value="NagB/RpiA/CoA transferase-like"/>
    <property type="match status" value="1"/>
</dbReference>
<keyword evidence="2" id="KW-0238">DNA-binding</keyword>
<dbReference type="InterPro" id="IPR050313">
    <property type="entry name" value="Carb_Metab_HTH_regulators"/>
</dbReference>
<dbReference type="PANTHER" id="PTHR30363:SF44">
    <property type="entry name" value="AGA OPERON TRANSCRIPTIONAL REPRESSOR-RELATED"/>
    <property type="match status" value="1"/>
</dbReference>
<name>A0A1I1IMM6_9ACTN</name>
<keyword evidence="3" id="KW-0804">Transcription</keyword>
<dbReference type="GO" id="GO:0003700">
    <property type="term" value="F:DNA-binding transcription factor activity"/>
    <property type="evidence" value="ECO:0007669"/>
    <property type="project" value="InterPro"/>
</dbReference>
<dbReference type="EMBL" id="FOLB01000005">
    <property type="protein sequence ID" value="SFC34490.1"/>
    <property type="molecule type" value="Genomic_DNA"/>
</dbReference>
<feature type="domain" description="HTH deoR-type" evidence="4">
    <location>
        <begin position="9"/>
        <end position="64"/>
    </location>
</feature>
<dbReference type="GO" id="GO:0003677">
    <property type="term" value="F:DNA binding"/>
    <property type="evidence" value="ECO:0007669"/>
    <property type="project" value="UniProtKB-KW"/>
</dbReference>
<dbReference type="SMART" id="SM00420">
    <property type="entry name" value="HTH_DEOR"/>
    <property type="match status" value="1"/>
</dbReference>
<proteinExistence type="predicted"/>
<dbReference type="InterPro" id="IPR036390">
    <property type="entry name" value="WH_DNA-bd_sf"/>
</dbReference>
<organism evidence="5 6">
    <name type="scientific">Nocardioides terrae</name>
    <dbReference type="NCBI Taxonomy" id="574651"/>
    <lineage>
        <taxon>Bacteria</taxon>
        <taxon>Bacillati</taxon>
        <taxon>Actinomycetota</taxon>
        <taxon>Actinomycetes</taxon>
        <taxon>Propionibacteriales</taxon>
        <taxon>Nocardioidaceae</taxon>
        <taxon>Nocardioides</taxon>
    </lineage>
</organism>
<evidence type="ECO:0000259" key="4">
    <source>
        <dbReference type="PROSITE" id="PS51000"/>
    </source>
</evidence>
<evidence type="ECO:0000313" key="6">
    <source>
        <dbReference type="Proteomes" id="UP000198832"/>
    </source>
</evidence>
<dbReference type="OrthoDB" id="7688673at2"/>
<dbReference type="Pfam" id="PF08220">
    <property type="entry name" value="HTH_DeoR"/>
    <property type="match status" value="1"/>
</dbReference>
<dbReference type="InterPro" id="IPR018356">
    <property type="entry name" value="Tscrpt_reg_HTH_DeoR_CS"/>
</dbReference>
<keyword evidence="6" id="KW-1185">Reference proteome</keyword>
<dbReference type="SMART" id="SM01134">
    <property type="entry name" value="DeoRC"/>
    <property type="match status" value="1"/>
</dbReference>
<dbReference type="InterPro" id="IPR037171">
    <property type="entry name" value="NagB/RpiA_transferase-like"/>
</dbReference>
<keyword evidence="1" id="KW-0805">Transcription regulation</keyword>
<dbReference type="AlphaFoldDB" id="A0A1I1IMM6"/>
<protein>
    <submittedName>
        <fullName evidence="5">Transcriptional regulator, DeoR family</fullName>
    </submittedName>
</protein>
<dbReference type="InterPro" id="IPR036388">
    <property type="entry name" value="WH-like_DNA-bd_sf"/>
</dbReference>
<reference evidence="5 6" key="1">
    <citation type="submission" date="2016-10" db="EMBL/GenBank/DDBJ databases">
        <authorList>
            <person name="de Groot N.N."/>
        </authorList>
    </citation>
    <scope>NUCLEOTIDE SEQUENCE [LARGE SCALE GENOMIC DNA]</scope>
    <source>
        <strain evidence="5 6">CGMCC 1.7056</strain>
    </source>
</reference>
<dbReference type="PROSITE" id="PS51000">
    <property type="entry name" value="HTH_DEOR_2"/>
    <property type="match status" value="1"/>
</dbReference>
<dbReference type="Pfam" id="PF00455">
    <property type="entry name" value="DeoRC"/>
    <property type="match status" value="1"/>
</dbReference>
<dbReference type="Proteomes" id="UP000198832">
    <property type="component" value="Unassembled WGS sequence"/>
</dbReference>
<sequence>MVEPEQNPAEERRERIATLVGSRGFIGVTELSDLLGVSSVTVRADLDSLVGRGVVRRIRGGAMPIDPQALAERSFEETETESADAKAAIAAEAVRLIAPGMSVLLDVGTTAACVARELLRREDLHDVTVITNGLAIALSLEPAVPRLQVVVTGGTLRPLQHSLVAPLGGLLLEHIHADLALIGCNGVDAVAGITNVNLPEADIKRAMIGAASEVVVIADGSKVGRSRLGKIASVTDVHAIVTDASAPAGPLEELVALRGPRVVVAG</sequence>
<evidence type="ECO:0000313" key="5">
    <source>
        <dbReference type="EMBL" id="SFC34490.1"/>
    </source>
</evidence>
<dbReference type="Gene3D" id="3.40.50.1360">
    <property type="match status" value="1"/>
</dbReference>
<dbReference type="STRING" id="574651.SAMN04487968_105255"/>
<dbReference type="SUPFAM" id="SSF46785">
    <property type="entry name" value="Winged helix' DNA-binding domain"/>
    <property type="match status" value="1"/>
</dbReference>